<evidence type="ECO:0000256" key="6">
    <source>
        <dbReference type="ARBA" id="ARBA00022763"/>
    </source>
</evidence>
<feature type="domain" description="Endonuclease/exonuclease/phosphatase" evidence="11">
    <location>
        <begin position="4"/>
        <end position="144"/>
    </location>
</feature>
<dbReference type="SUPFAM" id="SSF56219">
    <property type="entry name" value="DNase I-like"/>
    <property type="match status" value="1"/>
</dbReference>
<dbReference type="GO" id="GO:0046872">
    <property type="term" value="F:metal ion binding"/>
    <property type="evidence" value="ECO:0007669"/>
    <property type="project" value="UniProtKB-KW"/>
</dbReference>
<dbReference type="PANTHER" id="PTHR15822">
    <property type="entry name" value="TRAF AND TNF RECEPTOR-ASSOCIATED PROTEIN"/>
    <property type="match status" value="1"/>
</dbReference>
<dbReference type="STRING" id="2880.D7G8Z2"/>
<dbReference type="InterPro" id="IPR051547">
    <property type="entry name" value="TDP2-like"/>
</dbReference>
<keyword evidence="13" id="KW-1185">Reference proteome</keyword>
<dbReference type="GO" id="GO:0005737">
    <property type="term" value="C:cytoplasm"/>
    <property type="evidence" value="ECO:0007669"/>
    <property type="project" value="TreeGrafter"/>
</dbReference>
<evidence type="ECO:0000256" key="8">
    <source>
        <dbReference type="ARBA" id="ARBA00022842"/>
    </source>
</evidence>
<dbReference type="GO" id="GO:0006302">
    <property type="term" value="P:double-strand break repair"/>
    <property type="evidence" value="ECO:0007669"/>
    <property type="project" value="TreeGrafter"/>
</dbReference>
<keyword evidence="6" id="KW-0227">DNA damage</keyword>
<dbReference type="OrthoDB" id="76908at2759"/>
<dbReference type="GO" id="GO:0003697">
    <property type="term" value="F:single-stranded DNA binding"/>
    <property type="evidence" value="ECO:0007669"/>
    <property type="project" value="TreeGrafter"/>
</dbReference>
<evidence type="ECO:0000313" key="13">
    <source>
        <dbReference type="Proteomes" id="UP000002630"/>
    </source>
</evidence>
<evidence type="ECO:0000256" key="5">
    <source>
        <dbReference type="ARBA" id="ARBA00022723"/>
    </source>
</evidence>
<keyword evidence="4" id="KW-0540">Nuclease</keyword>
<keyword evidence="8" id="KW-0460">Magnesium</keyword>
<dbReference type="eggNOG" id="KOG2756">
    <property type="taxonomic scope" value="Eukaryota"/>
</dbReference>
<comment type="cofactor">
    <cofactor evidence="2">
        <name>Mg(2+)</name>
        <dbReference type="ChEBI" id="CHEBI:18420"/>
    </cofactor>
</comment>
<dbReference type="AlphaFoldDB" id="D7G8Z2"/>
<dbReference type="EMBL" id="FN649181">
    <property type="protein sequence ID" value="CBJ28153.1"/>
    <property type="molecule type" value="Genomic_DNA"/>
</dbReference>
<evidence type="ECO:0000259" key="11">
    <source>
        <dbReference type="Pfam" id="PF03372"/>
    </source>
</evidence>
<evidence type="ECO:0000256" key="7">
    <source>
        <dbReference type="ARBA" id="ARBA00022801"/>
    </source>
</evidence>
<evidence type="ECO:0000256" key="3">
    <source>
        <dbReference type="ARBA" id="ARBA00004322"/>
    </source>
</evidence>
<evidence type="ECO:0000256" key="9">
    <source>
        <dbReference type="ARBA" id="ARBA00023204"/>
    </source>
</evidence>
<protein>
    <recommendedName>
        <fullName evidence="11">Endonuclease/exonuclease/phosphatase domain-containing protein</fullName>
    </recommendedName>
</protein>
<gene>
    <name evidence="12" type="ORF">Esi_0094_0014</name>
</gene>
<evidence type="ECO:0000256" key="2">
    <source>
        <dbReference type="ARBA" id="ARBA00001946"/>
    </source>
</evidence>
<keyword evidence="9" id="KW-0234">DNA repair</keyword>
<comment type="subcellular location">
    <subcellularLocation>
        <location evidence="3">Nucleus</location>
        <location evidence="3">PML body</location>
    </subcellularLocation>
</comment>
<dbReference type="PANTHER" id="PTHR15822:SF4">
    <property type="entry name" value="TYROSYL-DNA PHOSPHODIESTERASE 2"/>
    <property type="match status" value="1"/>
</dbReference>
<proteinExistence type="predicted"/>
<accession>D7G8Z2</accession>
<sequence>MARVEEVCAILLESEPTPDVILLQEVDDEMFAVLNARLGGGGRYRAFPPRVPVEQRYFTLTFVKVGTVTVEESGRKDFPHSLMGRDLSTVRATFNGKPMLLMTSHLESEKQSSEERKAQFNQVMKQLLAFRGGPAIFAGDTNLREAEVKQEKLAKEAGDMWQLCGADPERRFTWDMANNDNLVFGGGFQPRARYDRYRVQQVMHRLPRS</sequence>
<evidence type="ECO:0000256" key="4">
    <source>
        <dbReference type="ARBA" id="ARBA00022722"/>
    </source>
</evidence>
<dbReference type="InterPro" id="IPR036691">
    <property type="entry name" value="Endo/exonu/phosph_ase_sf"/>
</dbReference>
<keyword evidence="10" id="KW-0539">Nucleus</keyword>
<comment type="cofactor">
    <cofactor evidence="1">
        <name>Mn(2+)</name>
        <dbReference type="ChEBI" id="CHEBI:29035"/>
    </cofactor>
</comment>
<dbReference type="InterPro" id="IPR005135">
    <property type="entry name" value="Endo/exonuclease/phosphatase"/>
</dbReference>
<organism evidence="12 13">
    <name type="scientific">Ectocarpus siliculosus</name>
    <name type="common">Brown alga</name>
    <name type="synonym">Conferva siliculosa</name>
    <dbReference type="NCBI Taxonomy" id="2880"/>
    <lineage>
        <taxon>Eukaryota</taxon>
        <taxon>Sar</taxon>
        <taxon>Stramenopiles</taxon>
        <taxon>Ochrophyta</taxon>
        <taxon>PX clade</taxon>
        <taxon>Phaeophyceae</taxon>
        <taxon>Ectocarpales</taxon>
        <taxon>Ectocarpaceae</taxon>
        <taxon>Ectocarpus</taxon>
    </lineage>
</organism>
<keyword evidence="7" id="KW-0378">Hydrolase</keyword>
<dbReference type="EMBL" id="FN649735">
    <property type="protein sequence ID" value="CBJ28153.1"/>
    <property type="molecule type" value="Genomic_DNA"/>
</dbReference>
<dbReference type="Pfam" id="PF03372">
    <property type="entry name" value="Exo_endo_phos"/>
    <property type="match status" value="1"/>
</dbReference>
<keyword evidence="5" id="KW-0479">Metal-binding</keyword>
<dbReference type="Proteomes" id="UP000002630">
    <property type="component" value="Linkage Group LG10"/>
</dbReference>
<evidence type="ECO:0000313" key="12">
    <source>
        <dbReference type="EMBL" id="CBJ28153.1"/>
    </source>
</evidence>
<evidence type="ECO:0000256" key="1">
    <source>
        <dbReference type="ARBA" id="ARBA00001936"/>
    </source>
</evidence>
<name>D7G8Z2_ECTSI</name>
<dbReference type="GO" id="GO:0004518">
    <property type="term" value="F:nuclease activity"/>
    <property type="evidence" value="ECO:0007669"/>
    <property type="project" value="UniProtKB-KW"/>
</dbReference>
<reference evidence="12 13" key="1">
    <citation type="journal article" date="2010" name="Nature">
        <title>The Ectocarpus genome and the independent evolution of multicellularity in brown algae.</title>
        <authorList>
            <person name="Cock J.M."/>
            <person name="Sterck L."/>
            <person name="Rouze P."/>
            <person name="Scornet D."/>
            <person name="Allen A.E."/>
            <person name="Amoutzias G."/>
            <person name="Anthouard V."/>
            <person name="Artiguenave F."/>
            <person name="Aury J.M."/>
            <person name="Badger J.H."/>
            <person name="Beszteri B."/>
            <person name="Billiau K."/>
            <person name="Bonnet E."/>
            <person name="Bothwell J.H."/>
            <person name="Bowler C."/>
            <person name="Boyen C."/>
            <person name="Brownlee C."/>
            <person name="Carrano C.J."/>
            <person name="Charrier B."/>
            <person name="Cho G.Y."/>
            <person name="Coelho S.M."/>
            <person name="Collen J."/>
            <person name="Corre E."/>
            <person name="Da Silva C."/>
            <person name="Delage L."/>
            <person name="Delaroque N."/>
            <person name="Dittami S.M."/>
            <person name="Doulbeau S."/>
            <person name="Elias M."/>
            <person name="Farnham G."/>
            <person name="Gachon C.M."/>
            <person name="Gschloessl B."/>
            <person name="Heesch S."/>
            <person name="Jabbari K."/>
            <person name="Jubin C."/>
            <person name="Kawai H."/>
            <person name="Kimura K."/>
            <person name="Kloareg B."/>
            <person name="Kupper F.C."/>
            <person name="Lang D."/>
            <person name="Le Bail A."/>
            <person name="Leblanc C."/>
            <person name="Lerouge P."/>
            <person name="Lohr M."/>
            <person name="Lopez P.J."/>
            <person name="Martens C."/>
            <person name="Maumus F."/>
            <person name="Michel G."/>
            <person name="Miranda-Saavedra D."/>
            <person name="Morales J."/>
            <person name="Moreau H."/>
            <person name="Motomura T."/>
            <person name="Nagasato C."/>
            <person name="Napoli C.A."/>
            <person name="Nelson D.R."/>
            <person name="Nyvall-Collen P."/>
            <person name="Peters A.F."/>
            <person name="Pommier C."/>
            <person name="Potin P."/>
            <person name="Poulain J."/>
            <person name="Quesneville H."/>
            <person name="Read B."/>
            <person name="Rensing S.A."/>
            <person name="Ritter A."/>
            <person name="Rousvoal S."/>
            <person name="Samanta M."/>
            <person name="Samson G."/>
            <person name="Schroeder D.C."/>
            <person name="Segurens B."/>
            <person name="Strittmatter M."/>
            <person name="Tonon T."/>
            <person name="Tregear J.W."/>
            <person name="Valentin K."/>
            <person name="von Dassow P."/>
            <person name="Yamagishi T."/>
            <person name="Van de Peer Y."/>
            <person name="Wincker P."/>
        </authorList>
    </citation>
    <scope>NUCLEOTIDE SEQUENCE [LARGE SCALE GENOMIC DNA]</scope>
    <source>
        <strain evidence="13">Ec32 / CCAP1310/4</strain>
    </source>
</reference>
<evidence type="ECO:0000256" key="10">
    <source>
        <dbReference type="ARBA" id="ARBA00023242"/>
    </source>
</evidence>
<dbReference type="InParanoid" id="D7G8Z2"/>
<dbReference type="Gene3D" id="3.60.10.10">
    <property type="entry name" value="Endonuclease/exonuclease/phosphatase"/>
    <property type="match status" value="1"/>
</dbReference>
<dbReference type="GO" id="GO:0070260">
    <property type="term" value="F:5'-tyrosyl-DNA phosphodiesterase activity"/>
    <property type="evidence" value="ECO:0007669"/>
    <property type="project" value="TreeGrafter"/>
</dbReference>